<evidence type="ECO:0000259" key="8">
    <source>
        <dbReference type="Pfam" id="PF20684"/>
    </source>
</evidence>
<organism evidence="9 10">
    <name type="scientific">Dentipellis fragilis</name>
    <dbReference type="NCBI Taxonomy" id="205917"/>
    <lineage>
        <taxon>Eukaryota</taxon>
        <taxon>Fungi</taxon>
        <taxon>Dikarya</taxon>
        <taxon>Basidiomycota</taxon>
        <taxon>Agaricomycotina</taxon>
        <taxon>Agaricomycetes</taxon>
        <taxon>Russulales</taxon>
        <taxon>Hericiaceae</taxon>
        <taxon>Dentipellis</taxon>
    </lineage>
</organism>
<feature type="transmembrane region" description="Helical" evidence="7">
    <location>
        <begin position="43"/>
        <end position="61"/>
    </location>
</feature>
<dbReference type="PANTHER" id="PTHR33048">
    <property type="entry name" value="PTH11-LIKE INTEGRAL MEMBRANE PROTEIN (AFU_ORTHOLOGUE AFUA_5G11245)"/>
    <property type="match status" value="1"/>
</dbReference>
<feature type="transmembrane region" description="Helical" evidence="7">
    <location>
        <begin position="195"/>
        <end position="219"/>
    </location>
</feature>
<comment type="caution">
    <text evidence="9">The sequence shown here is derived from an EMBL/GenBank/DDBJ whole genome shotgun (WGS) entry which is preliminary data.</text>
</comment>
<dbReference type="InterPro" id="IPR049326">
    <property type="entry name" value="Rhodopsin_dom_fungi"/>
</dbReference>
<name>A0A4Y9ZBH6_9AGAM</name>
<dbReference type="AlphaFoldDB" id="A0A4Y9ZBH6"/>
<evidence type="ECO:0000256" key="2">
    <source>
        <dbReference type="ARBA" id="ARBA00022692"/>
    </source>
</evidence>
<dbReference type="Proteomes" id="UP000298327">
    <property type="component" value="Unassembled WGS sequence"/>
</dbReference>
<keyword evidence="2 7" id="KW-0812">Transmembrane</keyword>
<dbReference type="PANTHER" id="PTHR33048:SF47">
    <property type="entry name" value="INTEGRAL MEMBRANE PROTEIN-RELATED"/>
    <property type="match status" value="1"/>
</dbReference>
<feature type="transmembrane region" description="Helical" evidence="7">
    <location>
        <begin position="117"/>
        <end position="139"/>
    </location>
</feature>
<evidence type="ECO:0000256" key="6">
    <source>
        <dbReference type="SAM" id="MobiDB-lite"/>
    </source>
</evidence>
<feature type="region of interest" description="Disordered" evidence="6">
    <location>
        <begin position="325"/>
        <end position="348"/>
    </location>
</feature>
<feature type="transmembrane region" description="Helical" evidence="7">
    <location>
        <begin position="12"/>
        <end position="31"/>
    </location>
</feature>
<dbReference type="GO" id="GO:0016020">
    <property type="term" value="C:membrane"/>
    <property type="evidence" value="ECO:0007669"/>
    <property type="project" value="UniProtKB-SubCell"/>
</dbReference>
<keyword evidence="10" id="KW-1185">Reference proteome</keyword>
<comment type="subcellular location">
    <subcellularLocation>
        <location evidence="1">Membrane</location>
        <topology evidence="1">Multi-pass membrane protein</topology>
    </subcellularLocation>
</comment>
<evidence type="ECO:0000313" key="10">
    <source>
        <dbReference type="Proteomes" id="UP000298327"/>
    </source>
</evidence>
<dbReference type="STRING" id="205917.A0A4Y9ZBH6"/>
<feature type="transmembrane region" description="Helical" evidence="7">
    <location>
        <begin position="231"/>
        <end position="250"/>
    </location>
</feature>
<feature type="region of interest" description="Disordered" evidence="6">
    <location>
        <begin position="364"/>
        <end position="383"/>
    </location>
</feature>
<keyword evidence="4 7" id="KW-0472">Membrane</keyword>
<evidence type="ECO:0000256" key="3">
    <source>
        <dbReference type="ARBA" id="ARBA00022989"/>
    </source>
</evidence>
<feature type="region of interest" description="Disordered" evidence="6">
    <location>
        <begin position="272"/>
        <end position="299"/>
    </location>
</feature>
<reference evidence="9 10" key="1">
    <citation type="submission" date="2019-02" db="EMBL/GenBank/DDBJ databases">
        <title>Genome sequencing of the rare red list fungi Dentipellis fragilis.</title>
        <authorList>
            <person name="Buettner E."/>
            <person name="Kellner H."/>
        </authorList>
    </citation>
    <scope>NUCLEOTIDE SEQUENCE [LARGE SCALE GENOMIC DNA]</scope>
    <source>
        <strain evidence="9 10">DSM 105465</strain>
    </source>
</reference>
<keyword evidence="3 7" id="KW-1133">Transmembrane helix</keyword>
<protein>
    <recommendedName>
        <fullName evidence="8">Rhodopsin domain-containing protein</fullName>
    </recommendedName>
</protein>
<sequence length="401" mass="44312">MVTQPSIPVLRGIVTSFHAVAVISTTFRLGYRFKIRRLWWDDAFAALAVGLSLLNIAALWIRTDVPGIGPLNQSRHARTIAYWLVSICFTSVLWISRLSILLSIIRIIPAISNLYRVAQGSVILFVFCWAFLMGQKIYVCTHDRSWLRLRDPQCHLGRGVGITELVTDVVSDAILLWLPMRLLWKLSMTRSRYRLLLAIFSASILTTIVSIVHAVFLLGPSGLLEALTANVESAVSMIVSSLAVVVSWFYRLIKRETSSNYDHDNDDEIYVASSAGGTSNMPRRGRSSNRNRSDNSNGSGPGVVSALHFWHGTTGKVTDTVLTELGTRRSTSSHRKAPNASGRPYDIFDPHAAYDRKRELGDAVDSKLPIGGHDANEPPSPSDLTFVAMSKVDVSNKYVAG</sequence>
<evidence type="ECO:0000256" key="4">
    <source>
        <dbReference type="ARBA" id="ARBA00023136"/>
    </source>
</evidence>
<feature type="domain" description="Rhodopsin" evidence="8">
    <location>
        <begin position="28"/>
        <end position="218"/>
    </location>
</feature>
<comment type="similarity">
    <text evidence="5">Belongs to the SAT4 family.</text>
</comment>
<dbReference type="Pfam" id="PF20684">
    <property type="entry name" value="Fung_rhodopsin"/>
    <property type="match status" value="1"/>
</dbReference>
<feature type="transmembrane region" description="Helical" evidence="7">
    <location>
        <begin position="81"/>
        <end position="105"/>
    </location>
</feature>
<evidence type="ECO:0000256" key="7">
    <source>
        <dbReference type="SAM" id="Phobius"/>
    </source>
</evidence>
<gene>
    <name evidence="9" type="ORF">EVG20_g1185</name>
</gene>
<evidence type="ECO:0000256" key="1">
    <source>
        <dbReference type="ARBA" id="ARBA00004141"/>
    </source>
</evidence>
<accession>A0A4Y9ZBH6</accession>
<proteinExistence type="inferred from homology"/>
<dbReference type="InterPro" id="IPR052337">
    <property type="entry name" value="SAT4-like"/>
</dbReference>
<dbReference type="OrthoDB" id="3229610at2759"/>
<dbReference type="EMBL" id="SEOQ01000035">
    <property type="protein sequence ID" value="TFY71824.1"/>
    <property type="molecule type" value="Genomic_DNA"/>
</dbReference>
<evidence type="ECO:0000256" key="5">
    <source>
        <dbReference type="ARBA" id="ARBA00038359"/>
    </source>
</evidence>
<evidence type="ECO:0000313" key="9">
    <source>
        <dbReference type="EMBL" id="TFY71824.1"/>
    </source>
</evidence>